<dbReference type="Gene3D" id="3.40.50.300">
    <property type="entry name" value="P-loop containing nucleotide triphosphate hydrolases"/>
    <property type="match status" value="1"/>
</dbReference>
<name>A0A3D8J7T2_9HELI</name>
<dbReference type="PROSITE" id="PS50929">
    <property type="entry name" value="ABC_TM1F"/>
    <property type="match status" value="1"/>
</dbReference>
<feature type="domain" description="ABC transporter" evidence="8">
    <location>
        <begin position="323"/>
        <end position="541"/>
    </location>
</feature>
<feature type="transmembrane region" description="Helical" evidence="7">
    <location>
        <begin position="125"/>
        <end position="144"/>
    </location>
</feature>
<dbReference type="PROSITE" id="PS50893">
    <property type="entry name" value="ABC_TRANSPORTER_2"/>
    <property type="match status" value="1"/>
</dbReference>
<keyword evidence="3" id="KW-0547">Nucleotide-binding</keyword>
<dbReference type="InterPro" id="IPR039421">
    <property type="entry name" value="Type_1_exporter"/>
</dbReference>
<feature type="transmembrane region" description="Helical" evidence="7">
    <location>
        <begin position="15"/>
        <end position="36"/>
    </location>
</feature>
<dbReference type="GO" id="GO:0034040">
    <property type="term" value="F:ATPase-coupled lipid transmembrane transporter activity"/>
    <property type="evidence" value="ECO:0007669"/>
    <property type="project" value="TreeGrafter"/>
</dbReference>
<feature type="domain" description="ABC transmembrane type-1" evidence="9">
    <location>
        <begin position="15"/>
        <end position="291"/>
    </location>
</feature>
<dbReference type="InterPro" id="IPR011527">
    <property type="entry name" value="ABC1_TM_dom"/>
</dbReference>
<gene>
    <name evidence="10" type="ORF">CQA66_03290</name>
</gene>
<dbReference type="PANTHER" id="PTHR24221">
    <property type="entry name" value="ATP-BINDING CASSETTE SUB-FAMILY B"/>
    <property type="match status" value="1"/>
</dbReference>
<accession>A0A3D8J7T2</accession>
<proteinExistence type="predicted"/>
<dbReference type="SUPFAM" id="SSF52540">
    <property type="entry name" value="P-loop containing nucleoside triphosphate hydrolases"/>
    <property type="match status" value="1"/>
</dbReference>
<feature type="transmembrane region" description="Helical" evidence="7">
    <location>
        <begin position="51"/>
        <end position="76"/>
    </location>
</feature>
<dbReference type="OrthoDB" id="9778870at2"/>
<dbReference type="RefSeq" id="WP_104763068.1">
    <property type="nucleotide sequence ID" value="NZ_FZPM01000013.1"/>
</dbReference>
<dbReference type="GO" id="GO:0016887">
    <property type="term" value="F:ATP hydrolysis activity"/>
    <property type="evidence" value="ECO:0007669"/>
    <property type="project" value="InterPro"/>
</dbReference>
<dbReference type="EMBL" id="NXLW01000004">
    <property type="protein sequence ID" value="RDU72921.1"/>
    <property type="molecule type" value="Genomic_DNA"/>
</dbReference>
<dbReference type="SUPFAM" id="SSF90123">
    <property type="entry name" value="ABC transporter transmembrane region"/>
    <property type="match status" value="1"/>
</dbReference>
<feature type="transmembrane region" description="Helical" evidence="7">
    <location>
        <begin position="241"/>
        <end position="262"/>
    </location>
</feature>
<evidence type="ECO:0000256" key="6">
    <source>
        <dbReference type="ARBA" id="ARBA00023136"/>
    </source>
</evidence>
<sequence>MNLIKEILSNNKYRVLGFLFISIFTSLLGIGTLAFINEYLLKPNIQNSNIIWYFLLLLIVFLISSCFVEIALGYFGQSFIFTMQTMLVKQLLDTPFLKVREIGKAKLLASLGNDVRTVSFGLLRLPDFIQSFVLICCTSFYLYYLSAQLFFISFVWIGIVVWINHYLIRNVYKHFKKSRDSDDALQLNYQQIIDGHRELMLNRFRAQYYYDGDFKSNAHAKRQSNVKSNIMQSISGNWSNTALLGLVGFEFYCALYFGWASLENATTIALAILFLRTPIVTLVGNLPTILLAKISLDKIRHLDLEQYKQDFAVPSDLPEWKSIRFEDVSFSYNDTFSLKPTNLEFRKGELVFLIGKNGSGKSTFSMILAGLVEPKTGRIFLDSLPITQDNIGTYRSLISAIFSDFHLFTETLARNCCADWRNIHEWLEVLELSDKINVQNNRISTTDLSTGQRKRIAMLIALLEERDILILDEWAADQDPIFRKFFYKVVLPNLKARGKTIFAISHDDTYFDMADRIILAQDGMISEIKGDNIQEVAKNVVERF</sequence>
<dbReference type="Gene3D" id="1.20.1560.10">
    <property type="entry name" value="ABC transporter type 1, transmembrane domain"/>
    <property type="match status" value="1"/>
</dbReference>
<dbReference type="GO" id="GO:1904680">
    <property type="term" value="F:peptide transmembrane transporter activity"/>
    <property type="evidence" value="ECO:0007669"/>
    <property type="project" value="InterPro"/>
</dbReference>
<evidence type="ECO:0000259" key="8">
    <source>
        <dbReference type="PROSITE" id="PS50893"/>
    </source>
</evidence>
<dbReference type="PANTHER" id="PTHR24221:SF654">
    <property type="entry name" value="ATP-BINDING CASSETTE SUB-FAMILY B MEMBER 6"/>
    <property type="match status" value="1"/>
</dbReference>
<evidence type="ECO:0000256" key="3">
    <source>
        <dbReference type="ARBA" id="ARBA00022741"/>
    </source>
</evidence>
<dbReference type="Proteomes" id="UP000256424">
    <property type="component" value="Unassembled WGS sequence"/>
</dbReference>
<dbReference type="CDD" id="cd03228">
    <property type="entry name" value="ABCC_MRP_Like"/>
    <property type="match status" value="1"/>
</dbReference>
<dbReference type="GO" id="GO:0140359">
    <property type="term" value="F:ABC-type transporter activity"/>
    <property type="evidence" value="ECO:0007669"/>
    <property type="project" value="InterPro"/>
</dbReference>
<dbReference type="InterPro" id="IPR036640">
    <property type="entry name" value="ABC1_TM_sf"/>
</dbReference>
<evidence type="ECO:0000256" key="5">
    <source>
        <dbReference type="ARBA" id="ARBA00022989"/>
    </source>
</evidence>
<dbReference type="AlphaFoldDB" id="A0A3D8J7T2"/>
<reference evidence="10 11" key="1">
    <citation type="submission" date="2018-04" db="EMBL/GenBank/DDBJ databases">
        <title>Novel Campyloabacter and Helicobacter Species and Strains.</title>
        <authorList>
            <person name="Mannion A.J."/>
            <person name="Shen Z."/>
            <person name="Fox J.G."/>
        </authorList>
    </citation>
    <scope>NUCLEOTIDE SEQUENCE [LARGE SCALE GENOMIC DNA]</scope>
    <source>
        <strain evidence="10 11">MIT 97-5075</strain>
    </source>
</reference>
<evidence type="ECO:0000256" key="7">
    <source>
        <dbReference type="SAM" id="Phobius"/>
    </source>
</evidence>
<dbReference type="InterPro" id="IPR003439">
    <property type="entry name" value="ABC_transporter-like_ATP-bd"/>
</dbReference>
<comment type="subcellular location">
    <subcellularLocation>
        <location evidence="1">Cell membrane</location>
        <topology evidence="1">Multi-pass membrane protein</topology>
    </subcellularLocation>
</comment>
<dbReference type="GO" id="GO:0015833">
    <property type="term" value="P:peptide transport"/>
    <property type="evidence" value="ECO:0007669"/>
    <property type="project" value="InterPro"/>
</dbReference>
<dbReference type="Pfam" id="PF00005">
    <property type="entry name" value="ABC_tran"/>
    <property type="match status" value="1"/>
</dbReference>
<evidence type="ECO:0000256" key="1">
    <source>
        <dbReference type="ARBA" id="ARBA00004651"/>
    </source>
</evidence>
<keyword evidence="6 7" id="KW-0472">Membrane</keyword>
<feature type="transmembrane region" description="Helical" evidence="7">
    <location>
        <begin position="268"/>
        <end position="292"/>
    </location>
</feature>
<evidence type="ECO:0000313" key="10">
    <source>
        <dbReference type="EMBL" id="RDU72921.1"/>
    </source>
</evidence>
<evidence type="ECO:0000256" key="2">
    <source>
        <dbReference type="ARBA" id="ARBA00022692"/>
    </source>
</evidence>
<dbReference type="NCBIfam" id="NF007813">
    <property type="entry name" value="PRK10522.1"/>
    <property type="match status" value="1"/>
</dbReference>
<evidence type="ECO:0000313" key="11">
    <source>
        <dbReference type="Proteomes" id="UP000256424"/>
    </source>
</evidence>
<feature type="transmembrane region" description="Helical" evidence="7">
    <location>
        <begin position="150"/>
        <end position="168"/>
    </location>
</feature>
<keyword evidence="5 7" id="KW-1133">Transmembrane helix</keyword>
<keyword evidence="2 7" id="KW-0812">Transmembrane</keyword>
<dbReference type="GO" id="GO:0005886">
    <property type="term" value="C:plasma membrane"/>
    <property type="evidence" value="ECO:0007669"/>
    <property type="project" value="UniProtKB-SubCell"/>
</dbReference>
<keyword evidence="4 10" id="KW-0067">ATP-binding</keyword>
<dbReference type="SMART" id="SM00382">
    <property type="entry name" value="AAA"/>
    <property type="match status" value="1"/>
</dbReference>
<dbReference type="InterPro" id="IPR003593">
    <property type="entry name" value="AAA+_ATPase"/>
</dbReference>
<evidence type="ECO:0000256" key="4">
    <source>
        <dbReference type="ARBA" id="ARBA00022840"/>
    </source>
</evidence>
<dbReference type="NCBIfam" id="TIGR01194">
    <property type="entry name" value="cyc_pep_trnsptr"/>
    <property type="match status" value="1"/>
</dbReference>
<comment type="caution">
    <text evidence="10">The sequence shown here is derived from an EMBL/GenBank/DDBJ whole genome shotgun (WGS) entry which is preliminary data.</text>
</comment>
<protein>
    <submittedName>
        <fullName evidence="10">Multidrug ABC transporter permease/ATP-binding protein</fullName>
    </submittedName>
</protein>
<dbReference type="Pfam" id="PF00664">
    <property type="entry name" value="ABC_membrane"/>
    <property type="match status" value="1"/>
</dbReference>
<evidence type="ECO:0000259" key="9">
    <source>
        <dbReference type="PROSITE" id="PS50929"/>
    </source>
</evidence>
<dbReference type="InterPro" id="IPR005898">
    <property type="entry name" value="Cyc_pep_transpt_SyrD/YojI"/>
</dbReference>
<dbReference type="InterPro" id="IPR027417">
    <property type="entry name" value="P-loop_NTPase"/>
</dbReference>
<keyword evidence="11" id="KW-1185">Reference proteome</keyword>
<organism evidence="10 11">
    <name type="scientific">Helicobacter aurati</name>
    <dbReference type="NCBI Taxonomy" id="137778"/>
    <lineage>
        <taxon>Bacteria</taxon>
        <taxon>Pseudomonadati</taxon>
        <taxon>Campylobacterota</taxon>
        <taxon>Epsilonproteobacteria</taxon>
        <taxon>Campylobacterales</taxon>
        <taxon>Helicobacteraceae</taxon>
        <taxon>Helicobacter</taxon>
    </lineage>
</organism>
<dbReference type="GO" id="GO:0005524">
    <property type="term" value="F:ATP binding"/>
    <property type="evidence" value="ECO:0007669"/>
    <property type="project" value="UniProtKB-KW"/>
</dbReference>